<keyword evidence="3" id="KW-1185">Reference proteome</keyword>
<gene>
    <name evidence="2" type="ORF">HS1genome_0827</name>
</gene>
<dbReference type="KEGG" id="sacd:HS1genome_0827"/>
<dbReference type="InterPro" id="IPR002750">
    <property type="entry name" value="CobE/GbiG_C"/>
</dbReference>
<proteinExistence type="predicted"/>
<evidence type="ECO:0000313" key="2">
    <source>
        <dbReference type="EMBL" id="BBD72438.1"/>
    </source>
</evidence>
<dbReference type="GO" id="GO:0009236">
    <property type="term" value="P:cobalamin biosynthetic process"/>
    <property type="evidence" value="ECO:0007669"/>
    <property type="project" value="InterPro"/>
</dbReference>
<dbReference type="InterPro" id="IPR036518">
    <property type="entry name" value="CobE/GbiG_C_sf"/>
</dbReference>
<dbReference type="SUPFAM" id="SSF159664">
    <property type="entry name" value="CobE/GbiG C-terminal domain-like"/>
    <property type="match status" value="1"/>
</dbReference>
<sequence length="53" mass="5654">MDLFNSPSRKLREIGVRGVAEACALMAAGPGSRLLMRKIPYRGQMTVAAAAYG</sequence>
<organism evidence="2 3">
    <name type="scientific">Sulfodiicoccus acidiphilus</name>
    <dbReference type="NCBI Taxonomy" id="1670455"/>
    <lineage>
        <taxon>Archaea</taxon>
        <taxon>Thermoproteota</taxon>
        <taxon>Thermoprotei</taxon>
        <taxon>Sulfolobales</taxon>
        <taxon>Sulfolobaceae</taxon>
        <taxon>Sulfodiicoccus</taxon>
    </lineage>
</organism>
<dbReference type="AlphaFoldDB" id="A0A348B2N6"/>
<dbReference type="Pfam" id="PF01890">
    <property type="entry name" value="CbiG_C"/>
    <property type="match status" value="1"/>
</dbReference>
<accession>A0A348B2N6</accession>
<dbReference type="Gene3D" id="3.30.420.180">
    <property type="entry name" value="CobE/GbiG C-terminal domain"/>
    <property type="match status" value="1"/>
</dbReference>
<evidence type="ECO:0000313" key="3">
    <source>
        <dbReference type="Proteomes" id="UP000276741"/>
    </source>
</evidence>
<protein>
    <recommendedName>
        <fullName evidence="1">CobE/GbiG C-terminal domain-containing protein</fullName>
    </recommendedName>
</protein>
<reference evidence="3" key="1">
    <citation type="submission" date="2018-04" db="EMBL/GenBank/DDBJ databases">
        <title>Complete genome sequence of Sulfodiicoccus acidiphilus strain HS-1.</title>
        <authorList>
            <person name="Sakai H.D."/>
            <person name="Kurosawa N."/>
        </authorList>
    </citation>
    <scope>NUCLEOTIDE SEQUENCE [LARGE SCALE GENOMIC DNA]</scope>
    <source>
        <strain evidence="3">HS-1</strain>
    </source>
</reference>
<evidence type="ECO:0000259" key="1">
    <source>
        <dbReference type="Pfam" id="PF01890"/>
    </source>
</evidence>
<feature type="domain" description="CobE/GbiG C-terminal" evidence="1">
    <location>
        <begin position="5"/>
        <end position="50"/>
    </location>
</feature>
<dbReference type="Proteomes" id="UP000276741">
    <property type="component" value="Chromosome"/>
</dbReference>
<name>A0A348B2N6_9CREN</name>
<dbReference type="EMBL" id="AP018553">
    <property type="protein sequence ID" value="BBD72438.1"/>
    <property type="molecule type" value="Genomic_DNA"/>
</dbReference>